<dbReference type="PROSITE" id="PS50940">
    <property type="entry name" value="CHIT_BIND_II"/>
    <property type="match status" value="2"/>
</dbReference>
<name>A0ABM0JWX6_APLCA</name>
<accession>A0ABM0JWX6</accession>
<evidence type="ECO:0000259" key="1">
    <source>
        <dbReference type="PROSITE" id="PS50940"/>
    </source>
</evidence>
<protein>
    <submittedName>
        <fullName evidence="3">Chondroitin proteoglycan-2</fullName>
    </submittedName>
</protein>
<feature type="domain" description="Chitin-binding type-2" evidence="1">
    <location>
        <begin position="70"/>
        <end position="127"/>
    </location>
</feature>
<dbReference type="GeneID" id="101846596"/>
<dbReference type="InterPro" id="IPR036508">
    <property type="entry name" value="Chitin-bd_dom_sf"/>
</dbReference>
<evidence type="ECO:0000313" key="2">
    <source>
        <dbReference type="Proteomes" id="UP000694888"/>
    </source>
</evidence>
<dbReference type="Proteomes" id="UP000694888">
    <property type="component" value="Unplaced"/>
</dbReference>
<sequence length="209" mass="23154">MSECCEPGQWASWQEMTSCPQTCGSFVQQRSRSCRAVRADRRCAEAAMPLEQRIEQMCPSPKPCGTPVCITSCSDVKDGVYPSCSSCTDYIRCDARRARVMRCSPAGFEFNSETKRCSEPPSATCTYKAVECDEDGSHQRGGQCDAMWRCRDGQLLDLWRCPSGLSFDLRTLTCVSQSSTCVDSVIRTHILEDLIPDVQSIIGGSIQPF</sequence>
<dbReference type="RefSeq" id="XP_005103491.2">
    <property type="nucleotide sequence ID" value="XM_005103434.2"/>
</dbReference>
<evidence type="ECO:0000313" key="3">
    <source>
        <dbReference type="RefSeq" id="XP_005103491.2"/>
    </source>
</evidence>
<keyword evidence="2" id="KW-1185">Reference proteome</keyword>
<dbReference type="Gene3D" id="2.170.140.10">
    <property type="entry name" value="Chitin binding domain"/>
    <property type="match status" value="2"/>
</dbReference>
<organism evidence="2 3">
    <name type="scientific">Aplysia californica</name>
    <name type="common">California sea hare</name>
    <dbReference type="NCBI Taxonomy" id="6500"/>
    <lineage>
        <taxon>Eukaryota</taxon>
        <taxon>Metazoa</taxon>
        <taxon>Spiralia</taxon>
        <taxon>Lophotrochozoa</taxon>
        <taxon>Mollusca</taxon>
        <taxon>Gastropoda</taxon>
        <taxon>Heterobranchia</taxon>
        <taxon>Euthyneura</taxon>
        <taxon>Tectipleura</taxon>
        <taxon>Aplysiida</taxon>
        <taxon>Aplysioidea</taxon>
        <taxon>Aplysiidae</taxon>
        <taxon>Aplysia</taxon>
    </lineage>
</organism>
<gene>
    <name evidence="3" type="primary">LOC101846596</name>
</gene>
<dbReference type="SUPFAM" id="SSF82895">
    <property type="entry name" value="TSP-1 type 1 repeat"/>
    <property type="match status" value="1"/>
</dbReference>
<dbReference type="InterPro" id="IPR002557">
    <property type="entry name" value="Chitin-bd_dom"/>
</dbReference>
<proteinExistence type="predicted"/>
<dbReference type="InterPro" id="IPR000884">
    <property type="entry name" value="TSP1_rpt"/>
</dbReference>
<dbReference type="Pfam" id="PF01607">
    <property type="entry name" value="CBM_14"/>
    <property type="match status" value="2"/>
</dbReference>
<dbReference type="Gene3D" id="2.20.100.10">
    <property type="entry name" value="Thrombospondin type-1 (TSP1) repeat"/>
    <property type="match status" value="1"/>
</dbReference>
<reference evidence="3" key="1">
    <citation type="submission" date="2025-08" db="UniProtKB">
        <authorList>
            <consortium name="RefSeq"/>
        </authorList>
    </citation>
    <scope>IDENTIFICATION</scope>
</reference>
<dbReference type="PROSITE" id="PS50092">
    <property type="entry name" value="TSP1"/>
    <property type="match status" value="1"/>
</dbReference>
<dbReference type="InterPro" id="IPR036383">
    <property type="entry name" value="TSP1_rpt_sf"/>
</dbReference>
<dbReference type="SMART" id="SM00494">
    <property type="entry name" value="ChtBD2"/>
    <property type="match status" value="2"/>
</dbReference>
<dbReference type="SUPFAM" id="SSF57625">
    <property type="entry name" value="Invertebrate chitin-binding proteins"/>
    <property type="match status" value="2"/>
</dbReference>
<feature type="domain" description="Chitin-binding type-2" evidence="1">
    <location>
        <begin position="129"/>
        <end position="183"/>
    </location>
</feature>